<protein>
    <recommendedName>
        <fullName evidence="2">Doublecortin domain-containing protein</fullName>
    </recommendedName>
</protein>
<proteinExistence type="predicted"/>
<dbReference type="VEuPathDB" id="TriTrypDB:ADEAN_000745900"/>
<evidence type="ECO:0000259" key="2">
    <source>
        <dbReference type="PROSITE" id="PS50309"/>
    </source>
</evidence>
<feature type="region of interest" description="Disordered" evidence="1">
    <location>
        <begin position="88"/>
        <end position="112"/>
    </location>
</feature>
<feature type="domain" description="Doublecortin" evidence="2">
    <location>
        <begin position="4"/>
        <end position="90"/>
    </location>
</feature>
<keyword evidence="4" id="KW-1185">Reference proteome</keyword>
<organism evidence="3 4">
    <name type="scientific">Angomonas deanei</name>
    <dbReference type="NCBI Taxonomy" id="59799"/>
    <lineage>
        <taxon>Eukaryota</taxon>
        <taxon>Discoba</taxon>
        <taxon>Euglenozoa</taxon>
        <taxon>Kinetoplastea</taxon>
        <taxon>Metakinetoplastina</taxon>
        <taxon>Trypanosomatida</taxon>
        <taxon>Trypanosomatidae</taxon>
        <taxon>Strigomonadinae</taxon>
        <taxon>Angomonas</taxon>
    </lineage>
</organism>
<accession>A0A7G2CKL5</accession>
<feature type="compositionally biased region" description="Low complexity" evidence="1">
    <location>
        <begin position="195"/>
        <end position="204"/>
    </location>
</feature>
<evidence type="ECO:0000256" key="1">
    <source>
        <dbReference type="SAM" id="MobiDB-lite"/>
    </source>
</evidence>
<dbReference type="EMBL" id="LR877159">
    <property type="protein sequence ID" value="CAD2219945.1"/>
    <property type="molecule type" value="Genomic_DNA"/>
</dbReference>
<sequence length="374" mass="41422">MHNTTLLLYRNEDIYLDRPYKLNIPQSVDTLAELCQLLTSSIPLPDGCTQRGYRFLYTINGKALWRVRECIDSGVIVFSTTPGFLPRSSTVTVPTKTSSPPTPAMDISPDPRPVLGASPPIGTLEDDEHFVDRNYFNPAPTAAPLPLDEYDDFPYFSAPRNEEVATRKLFSEESARLSGGGKDYPSSFSRQQHQKSPSPVSGRSVVVGGKVYPLPPRPMFERIPETIVSKAQHPQTDYGRGLQLLLGRKWEAYRKQREIHPSERLCTEQYAQLAANLFQSDTFHPIISSSSQTNGAVVTISGPTGSGKSFSAAALVGEAVESYFGRDKLFYNYLLLPLDWSMFLSTEGSTAMGDLPGKLGCLWVTFPFYISGDD</sequence>
<feature type="region of interest" description="Disordered" evidence="1">
    <location>
        <begin position="176"/>
        <end position="204"/>
    </location>
</feature>
<name>A0A7G2CKL5_9TRYP</name>
<evidence type="ECO:0000313" key="3">
    <source>
        <dbReference type="EMBL" id="CAD2219945.1"/>
    </source>
</evidence>
<dbReference type="GO" id="GO:0035556">
    <property type="term" value="P:intracellular signal transduction"/>
    <property type="evidence" value="ECO:0007669"/>
    <property type="project" value="InterPro"/>
</dbReference>
<dbReference type="InterPro" id="IPR003533">
    <property type="entry name" value="Doublecortin_dom"/>
</dbReference>
<feature type="compositionally biased region" description="Low complexity" evidence="1">
    <location>
        <begin position="88"/>
        <end position="99"/>
    </location>
</feature>
<reference evidence="3 4" key="1">
    <citation type="submission" date="2020-08" db="EMBL/GenBank/DDBJ databases">
        <authorList>
            <person name="Newling K."/>
            <person name="Davey J."/>
            <person name="Forrester S."/>
        </authorList>
    </citation>
    <scope>NUCLEOTIDE SEQUENCE [LARGE SCALE GENOMIC DNA]</scope>
    <source>
        <strain evidence="4">Crithidia deanei Carvalho (ATCC PRA-265)</strain>
    </source>
</reference>
<gene>
    <name evidence="3" type="ORF">ADEAN_000745900</name>
</gene>
<dbReference type="Proteomes" id="UP000515908">
    <property type="component" value="Chromosome 15"/>
</dbReference>
<evidence type="ECO:0000313" key="4">
    <source>
        <dbReference type="Proteomes" id="UP000515908"/>
    </source>
</evidence>
<dbReference type="PROSITE" id="PS50309">
    <property type="entry name" value="DC"/>
    <property type="match status" value="1"/>
</dbReference>
<dbReference type="AlphaFoldDB" id="A0A7G2CKL5"/>